<dbReference type="FunFam" id="1.25.40.10:FF:000031">
    <property type="entry name" value="Pentatricopeptide repeat-containing protein mitochondrial"/>
    <property type="match status" value="1"/>
</dbReference>
<evidence type="ECO:0000313" key="5">
    <source>
        <dbReference type="Proteomes" id="UP000017836"/>
    </source>
</evidence>
<feature type="repeat" description="PPR" evidence="3">
    <location>
        <begin position="253"/>
        <end position="287"/>
    </location>
</feature>
<evidence type="ECO:0000313" key="4">
    <source>
        <dbReference type="EMBL" id="ERM96439.1"/>
    </source>
</evidence>
<dbReference type="GO" id="GO:0009451">
    <property type="term" value="P:RNA modification"/>
    <property type="evidence" value="ECO:0000318"/>
    <property type="project" value="GO_Central"/>
</dbReference>
<evidence type="ECO:0008006" key="6">
    <source>
        <dbReference type="Google" id="ProtNLM"/>
    </source>
</evidence>
<organism evidence="4 5">
    <name type="scientific">Amborella trichopoda</name>
    <dbReference type="NCBI Taxonomy" id="13333"/>
    <lineage>
        <taxon>Eukaryota</taxon>
        <taxon>Viridiplantae</taxon>
        <taxon>Streptophyta</taxon>
        <taxon>Embryophyta</taxon>
        <taxon>Tracheophyta</taxon>
        <taxon>Spermatophyta</taxon>
        <taxon>Magnoliopsida</taxon>
        <taxon>Amborellales</taxon>
        <taxon>Amborellaceae</taxon>
        <taxon>Amborella</taxon>
    </lineage>
</organism>
<protein>
    <recommendedName>
        <fullName evidence="6">Pentacotripeptide-repeat region of PRORP domain-containing protein</fullName>
    </recommendedName>
</protein>
<dbReference type="GO" id="GO:0003723">
    <property type="term" value="F:RNA binding"/>
    <property type="evidence" value="ECO:0000318"/>
    <property type="project" value="GO_Central"/>
</dbReference>
<dbReference type="Gene3D" id="1.25.40.10">
    <property type="entry name" value="Tetratricopeptide repeat domain"/>
    <property type="match status" value="6"/>
</dbReference>
<dbReference type="EMBL" id="KI397142">
    <property type="protein sequence ID" value="ERM96439.1"/>
    <property type="molecule type" value="Genomic_DNA"/>
</dbReference>
<reference evidence="5" key="1">
    <citation type="journal article" date="2013" name="Science">
        <title>The Amborella genome and the evolution of flowering plants.</title>
        <authorList>
            <consortium name="Amborella Genome Project"/>
        </authorList>
    </citation>
    <scope>NUCLEOTIDE SEQUENCE [LARGE SCALE GENOMIC DNA]</scope>
</reference>
<dbReference type="InterPro" id="IPR046848">
    <property type="entry name" value="E_motif"/>
</dbReference>
<proteinExistence type="inferred from homology"/>
<keyword evidence="5" id="KW-1185">Reference proteome</keyword>
<dbReference type="eggNOG" id="KOG4197">
    <property type="taxonomic scope" value="Eukaryota"/>
</dbReference>
<comment type="similarity">
    <text evidence="2">Belongs to the PPR family. PCMP-E subfamily.</text>
</comment>
<dbReference type="Proteomes" id="UP000017836">
    <property type="component" value="Unassembled WGS sequence"/>
</dbReference>
<dbReference type="AlphaFoldDB" id="W1NMD0"/>
<dbReference type="Pfam" id="PF20431">
    <property type="entry name" value="E_motif"/>
    <property type="match status" value="1"/>
</dbReference>
<dbReference type="OMA" id="EPSMEHF"/>
<dbReference type="Pfam" id="PF01535">
    <property type="entry name" value="PPR"/>
    <property type="match status" value="6"/>
</dbReference>
<dbReference type="InterPro" id="IPR046960">
    <property type="entry name" value="PPR_At4g14850-like_plant"/>
</dbReference>
<dbReference type="InterPro" id="IPR011990">
    <property type="entry name" value="TPR-like_helical_dom_sf"/>
</dbReference>
<feature type="repeat" description="PPR" evidence="3">
    <location>
        <begin position="453"/>
        <end position="487"/>
    </location>
</feature>
<dbReference type="NCBIfam" id="TIGR00756">
    <property type="entry name" value="PPR"/>
    <property type="match status" value="4"/>
</dbReference>
<dbReference type="FunFam" id="1.25.40.10:FF:000382">
    <property type="entry name" value="Pentatricopeptide repeat-containing protein"/>
    <property type="match status" value="1"/>
</dbReference>
<dbReference type="FunFam" id="1.25.40.10:FF:000073">
    <property type="entry name" value="Pentatricopeptide repeat-containing protein chloroplastic"/>
    <property type="match status" value="1"/>
</dbReference>
<evidence type="ECO:0000256" key="3">
    <source>
        <dbReference type="PROSITE-ProRule" id="PRU00708"/>
    </source>
</evidence>
<dbReference type="Pfam" id="PF13041">
    <property type="entry name" value="PPR_2"/>
    <property type="match status" value="3"/>
</dbReference>
<feature type="repeat" description="PPR" evidence="3">
    <location>
        <begin position="526"/>
        <end position="556"/>
    </location>
</feature>
<keyword evidence="1" id="KW-0677">Repeat</keyword>
<accession>W1NMD0</accession>
<dbReference type="HOGENOM" id="CLU_002706_15_0_1"/>
<dbReference type="FunFam" id="1.25.40.10:FF:000280">
    <property type="entry name" value="Pentatricopeptide repeat-containing protein"/>
    <property type="match status" value="1"/>
</dbReference>
<dbReference type="PANTHER" id="PTHR24015">
    <property type="entry name" value="OS07G0578800 PROTEIN-RELATED"/>
    <property type="match status" value="1"/>
</dbReference>
<dbReference type="PANTHER" id="PTHR24015:SF388">
    <property type="entry name" value="OS02G0680500 PROTEIN"/>
    <property type="match status" value="1"/>
</dbReference>
<dbReference type="PROSITE" id="PS51375">
    <property type="entry name" value="PPR"/>
    <property type="match status" value="5"/>
</dbReference>
<dbReference type="InterPro" id="IPR002885">
    <property type="entry name" value="PPR_rpt"/>
</dbReference>
<dbReference type="Gramene" id="ERM96439">
    <property type="protein sequence ID" value="ERM96439"/>
    <property type="gene ID" value="AMTR_s00001p00250660"/>
</dbReference>
<evidence type="ECO:0000256" key="1">
    <source>
        <dbReference type="ARBA" id="ARBA00022737"/>
    </source>
</evidence>
<feature type="repeat" description="PPR" evidence="3">
    <location>
        <begin position="557"/>
        <end position="591"/>
    </location>
</feature>
<name>W1NMD0_AMBTC</name>
<gene>
    <name evidence="4" type="ORF">AMTR_s00001p00250660</name>
</gene>
<evidence type="ECO:0000256" key="2">
    <source>
        <dbReference type="ARBA" id="ARBA00061659"/>
    </source>
</evidence>
<sequence length="771" mass="86714">MVASSSVLQLPQPFKSTSLPPKHSSIIFSLHPKFQLLTFSLLPLCTIQNQQMLFSKTISPSSHSRLPHETLVSYTQLRECHLLPDRVTMSKAINACASLNNLDFGQSVHGEMVKLGPGFSDVILYNSLVDMYVKCGSLVVARQVFDRMNERNVVSWTSMISGFLRNGASRESMELFSQLIRDCVWPNEFTMAVLLRACAQVGELKKGQSVHAYLIRNWCFESGFLENSLIDMYIKCGSLVSAQTVFDRMGFRDVVSWTCLIDGFVVNGLIDEALMLFHQMGQEKVTPNSYTVSNIIRACAFTEESFICKWIHGFVMKKPDLWSNLFVMNSLIEMYARIELMECAHLVFDKLPEKNRESWDAIVAGSARSESAIEALQMLNKICSMGEYLCPETMASLLQCCDSLKEGKGIHGYLVKHGYLPFLMIENSLMDMYSKHGEIDPVRQLFLEMPKRDIVSWNTLILCYVHNGHTVGALELFAKIHRRDCNNIRPDSITMLVALQGCAQLASLHKGEIIHAFIMKSGLEFDIYIGNSLIDMYAKSGRLDLSEQVFTEMPGKDLGSWNSMISAYGTHGYGNSSLELFNKMQNLGIQEPDQRTLVCVLSACVHSGLIEHGLNIFESMFKKFGIKPGIEHYGCVVDLLGRSGQVKEAEQFLNKMGMRPNASLWGALLGACHLHREVEVAERVAERIEALEPENATWKVVLSNIYAGAGRWADALKLRAEMKSEGLHKEAGWSCVEVRGNVHRFMVGDTKHPDSERIYEILGRIREEVGE</sequence>
<feature type="repeat" description="PPR" evidence="3">
    <location>
        <begin position="121"/>
        <end position="155"/>
    </location>
</feature>